<gene>
    <name evidence="7" type="ORF">c7_L1079</name>
</gene>
<dbReference type="InterPro" id="IPR019775">
    <property type="entry name" value="WD40_repeat_CS"/>
</dbReference>
<comment type="similarity">
    <text evidence="1">Belongs to the mimivirus BTB/WD family.</text>
</comment>
<dbReference type="Pfam" id="PF12894">
    <property type="entry name" value="ANAPC4_WD40"/>
    <property type="match status" value="1"/>
</dbReference>
<dbReference type="InterPro" id="IPR024977">
    <property type="entry name" value="Apc4-like_WD40_dom"/>
</dbReference>
<dbReference type="SUPFAM" id="SSF54695">
    <property type="entry name" value="POZ domain"/>
    <property type="match status" value="1"/>
</dbReference>
<dbReference type="GO" id="GO:0000209">
    <property type="term" value="P:protein polyubiquitination"/>
    <property type="evidence" value="ECO:0007669"/>
    <property type="project" value="TreeGrafter"/>
</dbReference>
<evidence type="ECO:0000256" key="3">
    <source>
        <dbReference type="ARBA" id="ARBA00022737"/>
    </source>
</evidence>
<dbReference type="PROSITE" id="PS50097">
    <property type="entry name" value="BTB"/>
    <property type="match status" value="1"/>
</dbReference>
<dbReference type="InterPro" id="IPR015943">
    <property type="entry name" value="WD40/YVTN_repeat-like_dom_sf"/>
</dbReference>
<dbReference type="InterPro" id="IPR051983">
    <property type="entry name" value="WSB_SOCS-box_domain"/>
</dbReference>
<dbReference type="PANTHER" id="PTHR15622">
    <property type="entry name" value="WD40 REPEAT PROTEIN"/>
    <property type="match status" value="1"/>
</dbReference>
<dbReference type="Pfam" id="PF00651">
    <property type="entry name" value="BTB"/>
    <property type="match status" value="1"/>
</dbReference>
<evidence type="ECO:0000256" key="2">
    <source>
        <dbReference type="ARBA" id="ARBA00022574"/>
    </source>
</evidence>
<dbReference type="SMART" id="SM00320">
    <property type="entry name" value="WD40"/>
    <property type="match status" value="3"/>
</dbReference>
<dbReference type="InterPro" id="IPR000210">
    <property type="entry name" value="BTB/POZ_dom"/>
</dbReference>
<feature type="compositionally biased region" description="Acidic residues" evidence="5">
    <location>
        <begin position="425"/>
        <end position="464"/>
    </location>
</feature>
<dbReference type="CDD" id="cd18186">
    <property type="entry name" value="BTB_POZ_ZBTB_KLHL-like"/>
    <property type="match status" value="1"/>
</dbReference>
<evidence type="ECO:0000256" key="4">
    <source>
        <dbReference type="ARBA" id="ARBA00022786"/>
    </source>
</evidence>
<dbReference type="PROSITE" id="PS50294">
    <property type="entry name" value="WD_REPEATS_REGION"/>
    <property type="match status" value="1"/>
</dbReference>
<dbReference type="InterPro" id="IPR036322">
    <property type="entry name" value="WD40_repeat_dom_sf"/>
</dbReference>
<evidence type="ECO:0000313" key="7">
    <source>
        <dbReference type="EMBL" id="AEX61941.1"/>
    </source>
</evidence>
<keyword evidence="4" id="KW-0833">Ubl conjugation pathway</keyword>
<reference evidence="7" key="1">
    <citation type="submission" date="2011-10" db="EMBL/GenBank/DDBJ databases">
        <title>Provirophages and transpovirons: unique mobilome of giant viruses.</title>
        <authorList>
            <person name="Desnues C."/>
            <person name="LaScola B."/>
            <person name="Yutin N."/>
            <person name="Fournous G."/>
            <person name="Koonin E."/>
            <person name="Raoult D."/>
        </authorList>
    </citation>
    <scope>NUCLEOTIDE SEQUENCE</scope>
    <source>
        <strain evidence="7">Mv13-c7</strain>
    </source>
</reference>
<dbReference type="Gene3D" id="3.30.710.10">
    <property type="entry name" value="Potassium Channel Kv1.1, Chain A"/>
    <property type="match status" value="1"/>
</dbReference>
<feature type="region of interest" description="Disordered" evidence="5">
    <location>
        <begin position="416"/>
        <end position="464"/>
    </location>
</feature>
<proteinExistence type="inferred from homology"/>
<dbReference type="InterPro" id="IPR011333">
    <property type="entry name" value="SKP1/BTB/POZ_sf"/>
</dbReference>
<dbReference type="SUPFAM" id="SSF50978">
    <property type="entry name" value="WD40 repeat-like"/>
    <property type="match status" value="1"/>
</dbReference>
<evidence type="ECO:0000256" key="5">
    <source>
        <dbReference type="SAM" id="MobiDB-lite"/>
    </source>
</evidence>
<dbReference type="EMBL" id="JN885992">
    <property type="protein sequence ID" value="AEX61941.1"/>
    <property type="molecule type" value="Genomic_DNA"/>
</dbReference>
<keyword evidence="2" id="KW-0853">WD repeat</keyword>
<keyword evidence="3" id="KW-0677">Repeat</keyword>
<dbReference type="InterPro" id="IPR001680">
    <property type="entry name" value="WD40_rpt"/>
</dbReference>
<feature type="domain" description="BTB" evidence="6">
    <location>
        <begin position="17"/>
        <end position="86"/>
    </location>
</feature>
<dbReference type="PROSITE" id="PS50082">
    <property type="entry name" value="WD_REPEATS_2"/>
    <property type="match status" value="1"/>
</dbReference>
<protein>
    <submittedName>
        <fullName evidence="7">Putative BTB_POZ domain-containing protein</fullName>
    </submittedName>
</protein>
<name>H2EC03_9VIRU</name>
<dbReference type="PANTHER" id="PTHR15622:SF2">
    <property type="entry name" value="U4_U6 SMALL NUCLEAR RIBONUCLEOPROTEIN PRP4"/>
    <property type="match status" value="1"/>
</dbReference>
<accession>H2EC03</accession>
<sequence length="464" mass="54313">MMNYDKAYDLVKNNHFCDLKLTIDDGTNKFVINVHKIILYSSCIYFEKLLMFGENQLNDISMMVPNACVIRDIIMNFYGQKINSGNYPEWKIYLESYRCYDFLGLEFDISDIRRLIVPEEGFELLLDVIELIGYNDETIKLLITNLPENYDLKKLPKELLTEMIELSRNHYYIAEKYDELYVCNLITHDIIKKIPICDFSEETKHEYGDIILSPDNSQIAYVSEENNIVIWSIDTAQILHMIKINYYATKLSYSPDSKNLAFNKSNEIFIIDTEYGSIINTFKTYQKISQIHYLNNDKILIVHEFSKNLRVKVSRIKIYDIKTGNFVKNLIDCRYKINKLLCTEKYLVIIGCDYKIRLYNIETNNLNILKGHTKFIADICFNQNATKLASSSYDGIIIIWDIETGEKINTIQNINSDNINNDNNNDNDDDNDDDNDNDNDNNDDNDNDYNDDDNNDDDNDNNNK</sequence>
<dbReference type="Gene3D" id="2.130.10.10">
    <property type="entry name" value="YVTN repeat-like/Quinoprotein amine dehydrogenase"/>
    <property type="match status" value="2"/>
</dbReference>
<evidence type="ECO:0000256" key="1">
    <source>
        <dbReference type="ARBA" id="ARBA00006497"/>
    </source>
</evidence>
<dbReference type="PROSITE" id="PS00678">
    <property type="entry name" value="WD_REPEATS_1"/>
    <property type="match status" value="1"/>
</dbReference>
<organism evidence="7">
    <name type="scientific">Megavirus courdo7</name>
    <dbReference type="NCBI Taxonomy" id="1128135"/>
    <lineage>
        <taxon>Viruses</taxon>
        <taxon>Varidnaviria</taxon>
        <taxon>Bamfordvirae</taxon>
        <taxon>Nucleocytoviricota</taxon>
        <taxon>Megaviricetes</taxon>
        <taxon>Imitervirales</taxon>
        <taxon>Mimiviridae</taxon>
        <taxon>Megamimivirinae</taxon>
        <taxon>Megavirus</taxon>
    </lineage>
</organism>
<dbReference type="Pfam" id="PF00400">
    <property type="entry name" value="WD40"/>
    <property type="match status" value="1"/>
</dbReference>
<evidence type="ECO:0000259" key="6">
    <source>
        <dbReference type="PROSITE" id="PS50097"/>
    </source>
</evidence>